<evidence type="ECO:0000313" key="3">
    <source>
        <dbReference type="Proteomes" id="UP001138997"/>
    </source>
</evidence>
<accession>A0A9X1NPH0</accession>
<protein>
    <submittedName>
        <fullName evidence="2">Uncharacterized protein</fullName>
    </submittedName>
</protein>
<dbReference type="RefSeq" id="WP_231450089.1">
    <property type="nucleotide sequence ID" value="NZ_JAJOMB010000052.1"/>
</dbReference>
<organism evidence="2 3">
    <name type="scientific">Kineosporia babensis</name>
    <dbReference type="NCBI Taxonomy" id="499548"/>
    <lineage>
        <taxon>Bacteria</taxon>
        <taxon>Bacillati</taxon>
        <taxon>Actinomycetota</taxon>
        <taxon>Actinomycetes</taxon>
        <taxon>Kineosporiales</taxon>
        <taxon>Kineosporiaceae</taxon>
        <taxon>Kineosporia</taxon>
    </lineage>
</organism>
<dbReference type="EMBL" id="JAJOMB010000052">
    <property type="protein sequence ID" value="MCD5317239.1"/>
    <property type="molecule type" value="Genomic_DNA"/>
</dbReference>
<proteinExistence type="predicted"/>
<comment type="caution">
    <text evidence="2">The sequence shown here is derived from an EMBL/GenBank/DDBJ whole genome shotgun (WGS) entry which is preliminary data.</text>
</comment>
<reference evidence="2" key="1">
    <citation type="submission" date="2021-11" db="EMBL/GenBank/DDBJ databases">
        <title>Streptomyces corallinus and Kineosporia corallina sp. nov., two new coral-derived marine actinobacteria.</title>
        <authorList>
            <person name="Buangrab K."/>
            <person name="Sutthacheep M."/>
            <person name="Yeemin T."/>
            <person name="Harunari E."/>
            <person name="Igarashi Y."/>
            <person name="Sripreechasak P."/>
            <person name="Kanchanasin P."/>
            <person name="Tanasupawat S."/>
            <person name="Phongsopitanun W."/>
        </authorList>
    </citation>
    <scope>NUCLEOTIDE SEQUENCE</scope>
    <source>
        <strain evidence="2">JCM 31032</strain>
    </source>
</reference>
<gene>
    <name evidence="2" type="ORF">LR394_40750</name>
</gene>
<sequence>MDAARLTDQGFRPDQPGRLVGVVPGNRGTLVRASQPRALRFVHGQIGPVKHRVATVIRLRPGETDDRPDGYRDTVQVGRMLKDLPDAIGDLLLSLRRRPSGQQDRELVTAQSSDEVVAAY</sequence>
<evidence type="ECO:0000256" key="1">
    <source>
        <dbReference type="SAM" id="MobiDB-lite"/>
    </source>
</evidence>
<keyword evidence="3" id="KW-1185">Reference proteome</keyword>
<evidence type="ECO:0000313" key="2">
    <source>
        <dbReference type="EMBL" id="MCD5317239.1"/>
    </source>
</evidence>
<name>A0A9X1NPH0_9ACTN</name>
<dbReference type="AlphaFoldDB" id="A0A9X1NPH0"/>
<feature type="region of interest" description="Disordered" evidence="1">
    <location>
        <begin position="1"/>
        <end position="23"/>
    </location>
</feature>
<dbReference type="Proteomes" id="UP001138997">
    <property type="component" value="Unassembled WGS sequence"/>
</dbReference>